<gene>
    <name evidence="1" type="ORF">LCGC14_1112550</name>
</gene>
<accession>A0A0F9QCF0</accession>
<protein>
    <submittedName>
        <fullName evidence="1">Uncharacterized protein</fullName>
    </submittedName>
</protein>
<reference evidence="1" key="1">
    <citation type="journal article" date="2015" name="Nature">
        <title>Complex archaea that bridge the gap between prokaryotes and eukaryotes.</title>
        <authorList>
            <person name="Spang A."/>
            <person name="Saw J.H."/>
            <person name="Jorgensen S.L."/>
            <person name="Zaremba-Niedzwiedzka K."/>
            <person name="Martijn J."/>
            <person name="Lind A.E."/>
            <person name="van Eijk R."/>
            <person name="Schleper C."/>
            <person name="Guy L."/>
            <person name="Ettema T.J."/>
        </authorList>
    </citation>
    <scope>NUCLEOTIDE SEQUENCE</scope>
</reference>
<name>A0A0F9QCF0_9ZZZZ</name>
<comment type="caution">
    <text evidence="1">The sequence shown here is derived from an EMBL/GenBank/DDBJ whole genome shotgun (WGS) entry which is preliminary data.</text>
</comment>
<dbReference type="AlphaFoldDB" id="A0A0F9QCF0"/>
<sequence>MTMLVETDTIRKMTKANLIELTNQAFEELLCVYKNSLAYDFDPDDEHYIAEVKEAKKILLRFLRKTPMKHLK</sequence>
<dbReference type="EMBL" id="LAZR01005088">
    <property type="protein sequence ID" value="KKN02958.1"/>
    <property type="molecule type" value="Genomic_DNA"/>
</dbReference>
<evidence type="ECO:0000313" key="1">
    <source>
        <dbReference type="EMBL" id="KKN02958.1"/>
    </source>
</evidence>
<proteinExistence type="predicted"/>
<organism evidence="1">
    <name type="scientific">marine sediment metagenome</name>
    <dbReference type="NCBI Taxonomy" id="412755"/>
    <lineage>
        <taxon>unclassified sequences</taxon>
        <taxon>metagenomes</taxon>
        <taxon>ecological metagenomes</taxon>
    </lineage>
</organism>